<proteinExistence type="predicted"/>
<name>A0ACC2JI28_9PEZI</name>
<comment type="caution">
    <text evidence="1">The sequence shown here is derived from an EMBL/GenBank/DDBJ whole genome shotgun (WGS) entry which is preliminary data.</text>
</comment>
<protein>
    <submittedName>
        <fullName evidence="1">Uncharacterized protein</fullName>
    </submittedName>
</protein>
<organism evidence="1 2">
    <name type="scientific">Lasiodiplodia mahajangana</name>
    <dbReference type="NCBI Taxonomy" id="1108764"/>
    <lineage>
        <taxon>Eukaryota</taxon>
        <taxon>Fungi</taxon>
        <taxon>Dikarya</taxon>
        <taxon>Ascomycota</taxon>
        <taxon>Pezizomycotina</taxon>
        <taxon>Dothideomycetes</taxon>
        <taxon>Dothideomycetes incertae sedis</taxon>
        <taxon>Botryosphaeriales</taxon>
        <taxon>Botryosphaeriaceae</taxon>
        <taxon>Lasiodiplodia</taxon>
    </lineage>
</organism>
<sequence length="364" mass="40503">MATSRTRLSQPRSMKLNPKDYTIGLICSRGPEALVPVWEFLDEEHDDSVPKSRHDCNSYTFGRIGEHNVVIAGIPEWQHPGAERVSGDMQYTFPHIKICFLVGAGSGAPANHDIRLGDVVVCLPSNESEGVLRGVLRYEHDGTLHTTYTGHQGEELELVATAISSLKATYEREGHHLDKAITDVLSKNPRLRKYQRPEAGRDRLYKSDVVHTDKRNNDCVHTYKRNKDCGLSCGNDGSKLVFRDVRSGIQDEPVIHYGRVASGLTPIEDALLRDRLSQSGVLCFDTDAFKMASFPFLVVVRGICDYADTHKDSLWQGYASFAAAAYVRDLLHKMSPGEAKTEVTPTDSLSNSWTDISSDIIVEQ</sequence>
<reference evidence="1" key="1">
    <citation type="submission" date="2022-12" db="EMBL/GenBank/DDBJ databases">
        <title>Genome Sequence of Lasiodiplodia mahajangana.</title>
        <authorList>
            <person name="Buettner E."/>
        </authorList>
    </citation>
    <scope>NUCLEOTIDE SEQUENCE</scope>
    <source>
        <strain evidence="1">VT137</strain>
    </source>
</reference>
<dbReference type="Proteomes" id="UP001153332">
    <property type="component" value="Unassembled WGS sequence"/>
</dbReference>
<keyword evidence="2" id="KW-1185">Reference proteome</keyword>
<gene>
    <name evidence="1" type="ORF">O1611_g6541</name>
</gene>
<accession>A0ACC2JI28</accession>
<dbReference type="EMBL" id="JAPUUL010001559">
    <property type="protein sequence ID" value="KAJ8127096.1"/>
    <property type="molecule type" value="Genomic_DNA"/>
</dbReference>
<evidence type="ECO:0000313" key="1">
    <source>
        <dbReference type="EMBL" id="KAJ8127096.1"/>
    </source>
</evidence>
<evidence type="ECO:0000313" key="2">
    <source>
        <dbReference type="Proteomes" id="UP001153332"/>
    </source>
</evidence>